<keyword evidence="1" id="KW-0472">Membrane</keyword>
<evidence type="ECO:0000313" key="2">
    <source>
        <dbReference type="EMBL" id="ASY22197.1"/>
    </source>
</evidence>
<name>A0AAD0E6C9_9ACTN</name>
<keyword evidence="1" id="KW-0812">Transmembrane</keyword>
<organism evidence="2 3">
    <name type="scientific">Candidatus Planktophila versatilis</name>
    <dbReference type="NCBI Taxonomy" id="1884905"/>
    <lineage>
        <taxon>Bacteria</taxon>
        <taxon>Bacillati</taxon>
        <taxon>Actinomycetota</taxon>
        <taxon>Actinomycetes</taxon>
        <taxon>Candidatus Nanopelagicales</taxon>
        <taxon>Candidatus Nanopelagicaceae</taxon>
        <taxon>Candidatus Planktophila</taxon>
    </lineage>
</organism>
<accession>A0AAD0E6C9</accession>
<protein>
    <submittedName>
        <fullName evidence="2">Uncharacterized protein</fullName>
    </submittedName>
</protein>
<gene>
    <name evidence="2" type="ORF">A1sIIB76_01025</name>
</gene>
<dbReference type="EMBL" id="CP016778">
    <property type="protein sequence ID" value="ASY22197.1"/>
    <property type="molecule type" value="Genomic_DNA"/>
</dbReference>
<reference evidence="2 3" key="1">
    <citation type="submission" date="2016-07" db="EMBL/GenBank/DDBJ databases">
        <title>High microdiversification within the ubiquitous acI lineage of Actinobacteria.</title>
        <authorList>
            <person name="Neuenschwander S.M."/>
            <person name="Salcher M."/>
            <person name="Ghai R."/>
            <person name="Pernthaler J."/>
        </authorList>
    </citation>
    <scope>NUCLEOTIDE SEQUENCE [LARGE SCALE GENOMIC DNA]</scope>
    <source>
        <strain evidence="2">MMS-IIB-76</strain>
    </source>
</reference>
<dbReference type="RefSeq" id="WP_095696748.1">
    <property type="nucleotide sequence ID" value="NZ_CP016778.1"/>
</dbReference>
<evidence type="ECO:0000313" key="3">
    <source>
        <dbReference type="Proteomes" id="UP000217194"/>
    </source>
</evidence>
<evidence type="ECO:0000256" key="1">
    <source>
        <dbReference type="SAM" id="Phobius"/>
    </source>
</evidence>
<proteinExistence type="predicted"/>
<feature type="transmembrane region" description="Helical" evidence="1">
    <location>
        <begin position="45"/>
        <end position="63"/>
    </location>
</feature>
<dbReference type="Proteomes" id="UP000217194">
    <property type="component" value="Chromosome"/>
</dbReference>
<feature type="transmembrane region" description="Helical" evidence="1">
    <location>
        <begin position="6"/>
        <end position="25"/>
    </location>
</feature>
<dbReference type="AlphaFoldDB" id="A0AAD0E6C9"/>
<sequence length="105" mass="11511">MESLVLLVSVLVSVVLFSAPISILLSSRIAQSLTSNLVAKILRRALMAFVSAVGSFFSFFFIISPIPMLLKIISLAALLLNIWSVDREYGGRLMTRFKSIFGKSA</sequence>
<keyword evidence="1" id="KW-1133">Transmembrane helix</keyword>